<sequence length="483" mass="50189">MRKQLGRVSGTIFTMFLALLVSATMIQVLSADSLNNDPRNVRSVYDTYKIKRGAILVNGQPIAQSVPSEDNYTYQRKYTSRIYSAVTGFYSLYQGATGIESASNDYLTGKNSSQFFEQINALFSGNPVTGGSVELTIDPKVQKVAYEALGNLTGAVVAIDPSTGNILALVSTPGFDANKLAVHDGTVSGSNYQKLLGAKGDPLIDKAISGSLYAPGSVFKLVVASAAIESGAFAPGTKIPNPGSFTLPGTTTKIYNSGEGRCGGSSTVSLADALKLSCNIPFAQVGIKIGQGTISDMASKFGFGKTIKLPLVATPSVYPSNLDDAQTALTSFGQYDVRVTPLQIAMVSAAIANGGTLMQPNLVRQVLSSNLAQLFQTKPSVYSTPMSRSTATKLKDMMVAAVNSGVSSNGKIPGVQVAGKTGTAQNGASAPYTLWFTGFAPANSPKVAIAVVIANGGGMGQSGRGNTLAAPIARKVMQAVLNR</sequence>
<feature type="domain" description="Penicillin binding protein A dimerisation" evidence="2">
    <location>
        <begin position="52"/>
        <end position="133"/>
    </location>
</feature>
<dbReference type="EMBL" id="CAFBNO010000002">
    <property type="protein sequence ID" value="CAB4946570.1"/>
    <property type="molecule type" value="Genomic_DNA"/>
</dbReference>
<dbReference type="InterPro" id="IPR001460">
    <property type="entry name" value="PCN-bd_Tpept"/>
</dbReference>
<evidence type="ECO:0000259" key="2">
    <source>
        <dbReference type="Pfam" id="PF21922"/>
    </source>
</evidence>
<organism evidence="3">
    <name type="scientific">freshwater metagenome</name>
    <dbReference type="NCBI Taxonomy" id="449393"/>
    <lineage>
        <taxon>unclassified sequences</taxon>
        <taxon>metagenomes</taxon>
        <taxon>ecological metagenomes</taxon>
    </lineage>
</organism>
<dbReference type="InterPro" id="IPR054120">
    <property type="entry name" value="PBPA_dimer"/>
</dbReference>
<proteinExistence type="predicted"/>
<dbReference type="Gene3D" id="3.90.1310.10">
    <property type="entry name" value="Penicillin-binding protein 2a (Domain 2)"/>
    <property type="match status" value="1"/>
</dbReference>
<dbReference type="PANTHER" id="PTHR30627:SF24">
    <property type="entry name" value="PENICILLIN-BINDING PROTEIN 4B"/>
    <property type="match status" value="1"/>
</dbReference>
<name>A0A6J7JSI2_9ZZZZ</name>
<accession>A0A6J7JSI2</accession>
<evidence type="ECO:0000313" key="3">
    <source>
        <dbReference type="EMBL" id="CAB4946570.1"/>
    </source>
</evidence>
<dbReference type="Gene3D" id="3.40.710.10">
    <property type="entry name" value="DD-peptidase/beta-lactamase superfamily"/>
    <property type="match status" value="1"/>
</dbReference>
<dbReference type="InterPro" id="IPR012338">
    <property type="entry name" value="Beta-lactam/transpept-like"/>
</dbReference>
<gene>
    <name evidence="3" type="ORF">UFOPK3837_00160</name>
</gene>
<dbReference type="Pfam" id="PF21922">
    <property type="entry name" value="PBP_dimer_2"/>
    <property type="match status" value="1"/>
</dbReference>
<dbReference type="Pfam" id="PF00905">
    <property type="entry name" value="Transpeptidase"/>
    <property type="match status" value="1"/>
</dbReference>
<dbReference type="GO" id="GO:0008658">
    <property type="term" value="F:penicillin binding"/>
    <property type="evidence" value="ECO:0007669"/>
    <property type="project" value="InterPro"/>
</dbReference>
<dbReference type="AlphaFoldDB" id="A0A6J7JSI2"/>
<dbReference type="GO" id="GO:0005886">
    <property type="term" value="C:plasma membrane"/>
    <property type="evidence" value="ECO:0007669"/>
    <property type="project" value="TreeGrafter"/>
</dbReference>
<evidence type="ECO:0000259" key="1">
    <source>
        <dbReference type="Pfam" id="PF00905"/>
    </source>
</evidence>
<dbReference type="SUPFAM" id="SSF56601">
    <property type="entry name" value="beta-lactamase/transpeptidase-like"/>
    <property type="match status" value="1"/>
</dbReference>
<dbReference type="InterPro" id="IPR050515">
    <property type="entry name" value="Beta-lactam/transpept"/>
</dbReference>
<protein>
    <submittedName>
        <fullName evidence="3">Unannotated protein</fullName>
    </submittedName>
</protein>
<dbReference type="PANTHER" id="PTHR30627">
    <property type="entry name" value="PEPTIDOGLYCAN D,D-TRANSPEPTIDASE"/>
    <property type="match status" value="1"/>
</dbReference>
<dbReference type="GO" id="GO:0071972">
    <property type="term" value="F:peptidoglycan L,D-transpeptidase activity"/>
    <property type="evidence" value="ECO:0007669"/>
    <property type="project" value="TreeGrafter"/>
</dbReference>
<feature type="domain" description="Penicillin-binding protein transpeptidase" evidence="1">
    <location>
        <begin position="154"/>
        <end position="478"/>
    </location>
</feature>
<reference evidence="3" key="1">
    <citation type="submission" date="2020-05" db="EMBL/GenBank/DDBJ databases">
        <authorList>
            <person name="Chiriac C."/>
            <person name="Salcher M."/>
            <person name="Ghai R."/>
            <person name="Kavagutti S V."/>
        </authorList>
    </citation>
    <scope>NUCLEOTIDE SEQUENCE</scope>
</reference>
<dbReference type="GO" id="GO:0071555">
    <property type="term" value="P:cell wall organization"/>
    <property type="evidence" value="ECO:0007669"/>
    <property type="project" value="TreeGrafter"/>
</dbReference>